<dbReference type="Pfam" id="PF04976">
    <property type="entry name" value="DmsC"/>
    <property type="match status" value="1"/>
</dbReference>
<evidence type="ECO:0000313" key="2">
    <source>
        <dbReference type="EMBL" id="MDQ0157083.1"/>
    </source>
</evidence>
<feature type="transmembrane region" description="Helical" evidence="1">
    <location>
        <begin position="88"/>
        <end position="104"/>
    </location>
</feature>
<feature type="transmembrane region" description="Helical" evidence="1">
    <location>
        <begin position="258"/>
        <end position="277"/>
    </location>
</feature>
<sequence>MFAEEWPLLTFTLLSQFGVGAYIFFVIVRAFNKKLGNNLAINVTKRGIMMVGPVIALALVFSLFHLGTPFGAYRSILNLDSSWLSREIIFTSAFFALWIVSFYLDRKGTWNQIVGWVTSVVGLGAVFCMASIYASSIKPAWTDANTYLAFYGTTILFGAVTSMIFILMSKEEKTEGLTSIIKGIGLAGLGAMIAQLVYLPIYVSGLSVSGQAGLKSAALLTETYAFSTVIRWALSFVGLAIIGWVFYRNNKSQSQMKFYLAALTLVLVGEFLGRYIFYATGVSIIVG</sequence>
<feature type="transmembrane region" description="Helical" evidence="1">
    <location>
        <begin position="6"/>
        <end position="28"/>
    </location>
</feature>
<organism evidence="2 3">
    <name type="scientific">Anoxybacillus andreesenii</name>
    <dbReference type="NCBI Taxonomy" id="1325932"/>
    <lineage>
        <taxon>Bacteria</taxon>
        <taxon>Bacillati</taxon>
        <taxon>Bacillota</taxon>
        <taxon>Bacilli</taxon>
        <taxon>Bacillales</taxon>
        <taxon>Anoxybacillaceae</taxon>
        <taxon>Anoxybacillus</taxon>
    </lineage>
</organism>
<gene>
    <name evidence="2" type="ORF">J2S07_003409</name>
</gene>
<dbReference type="PANTHER" id="PTHR38095">
    <property type="entry name" value="ANAEROBIC DIMETHYL SULFOXIDE REDUCTASE CHAIN YNFH"/>
    <property type="match status" value="1"/>
</dbReference>
<protein>
    <submittedName>
        <fullName evidence="2">Anaerobic dimethyl sulfoxide reductase subunit C (Anchor subunit)</fullName>
    </submittedName>
</protein>
<keyword evidence="1" id="KW-0812">Transmembrane</keyword>
<keyword evidence="1" id="KW-0472">Membrane</keyword>
<name>A0ABT9V835_9BACL</name>
<feature type="transmembrane region" description="Helical" evidence="1">
    <location>
        <begin position="223"/>
        <end position="246"/>
    </location>
</feature>
<feature type="transmembrane region" description="Helical" evidence="1">
    <location>
        <begin position="48"/>
        <end position="68"/>
    </location>
</feature>
<feature type="transmembrane region" description="Helical" evidence="1">
    <location>
        <begin position="180"/>
        <end position="203"/>
    </location>
</feature>
<dbReference type="InterPro" id="IPR007059">
    <property type="entry name" value="DmsC"/>
</dbReference>
<keyword evidence="1" id="KW-1133">Transmembrane helix</keyword>
<accession>A0ABT9V835</accession>
<dbReference type="RefSeq" id="WP_307151560.1">
    <property type="nucleotide sequence ID" value="NZ_JAUSTU010000019.1"/>
</dbReference>
<proteinExistence type="predicted"/>
<dbReference type="Proteomes" id="UP001231362">
    <property type="component" value="Unassembled WGS sequence"/>
</dbReference>
<feature type="transmembrane region" description="Helical" evidence="1">
    <location>
        <begin position="116"/>
        <end position="136"/>
    </location>
</feature>
<comment type="caution">
    <text evidence="2">The sequence shown here is derived from an EMBL/GenBank/DDBJ whole genome shotgun (WGS) entry which is preliminary data.</text>
</comment>
<dbReference type="PANTHER" id="PTHR38095:SF1">
    <property type="entry name" value="ANAEROBIC DIMETHYL SULFOXIDE REDUCTASE CHAIN YNFH"/>
    <property type="match status" value="1"/>
</dbReference>
<evidence type="ECO:0000313" key="3">
    <source>
        <dbReference type="Proteomes" id="UP001231362"/>
    </source>
</evidence>
<dbReference type="EMBL" id="JAUSTU010000019">
    <property type="protein sequence ID" value="MDQ0157083.1"/>
    <property type="molecule type" value="Genomic_DNA"/>
</dbReference>
<feature type="transmembrane region" description="Helical" evidence="1">
    <location>
        <begin position="148"/>
        <end position="168"/>
    </location>
</feature>
<evidence type="ECO:0000256" key="1">
    <source>
        <dbReference type="SAM" id="Phobius"/>
    </source>
</evidence>
<reference evidence="2 3" key="1">
    <citation type="submission" date="2023-07" db="EMBL/GenBank/DDBJ databases">
        <title>Genomic Encyclopedia of Type Strains, Phase IV (KMG-IV): sequencing the most valuable type-strain genomes for metagenomic binning, comparative biology and taxonomic classification.</title>
        <authorList>
            <person name="Goeker M."/>
        </authorList>
    </citation>
    <scope>NUCLEOTIDE SEQUENCE [LARGE SCALE GENOMIC DNA]</scope>
    <source>
        <strain evidence="2 3">DSM 23948</strain>
    </source>
</reference>
<keyword evidence="3" id="KW-1185">Reference proteome</keyword>